<protein>
    <submittedName>
        <fullName evidence="1">Uncharacterized protein</fullName>
    </submittedName>
</protein>
<proteinExistence type="predicted"/>
<comment type="caution">
    <text evidence="1">The sequence shown here is derived from an EMBL/GenBank/DDBJ whole genome shotgun (WGS) entry which is preliminary data.</text>
</comment>
<sequence>MSSSAPLTDFHNFFNLYIRKKPNEIGPEQGHFTNFAFLILSSFTLSSPSHPVILCSDTPDFYELEDSPPVLKTREMSFKDAVPPAVLANAEVTPGGIRGKIANADEMRKNRSKAIRQWEEVLRSDGKEDDCRTRV</sequence>
<gene>
    <name evidence="1" type="ORF">EYR41_006351</name>
</gene>
<name>A0A8H2E0L1_ORBOL</name>
<evidence type="ECO:0000313" key="1">
    <source>
        <dbReference type="EMBL" id="TGJ70385.1"/>
    </source>
</evidence>
<dbReference type="AlphaFoldDB" id="A0A8H2E0L1"/>
<dbReference type="Proteomes" id="UP000297595">
    <property type="component" value="Unassembled WGS sequence"/>
</dbReference>
<evidence type="ECO:0000313" key="2">
    <source>
        <dbReference type="Proteomes" id="UP000297595"/>
    </source>
</evidence>
<dbReference type="EMBL" id="SOZJ01000003">
    <property type="protein sequence ID" value="TGJ70385.1"/>
    <property type="molecule type" value="Genomic_DNA"/>
</dbReference>
<organism evidence="1 2">
    <name type="scientific">Orbilia oligospora</name>
    <name type="common">Nematode-trapping fungus</name>
    <name type="synonym">Arthrobotrys oligospora</name>
    <dbReference type="NCBI Taxonomy" id="2813651"/>
    <lineage>
        <taxon>Eukaryota</taxon>
        <taxon>Fungi</taxon>
        <taxon>Dikarya</taxon>
        <taxon>Ascomycota</taxon>
        <taxon>Pezizomycotina</taxon>
        <taxon>Orbiliomycetes</taxon>
        <taxon>Orbiliales</taxon>
        <taxon>Orbiliaceae</taxon>
        <taxon>Orbilia</taxon>
    </lineage>
</organism>
<accession>A0A8H2E0L1</accession>
<reference evidence="1 2" key="1">
    <citation type="submission" date="2019-03" db="EMBL/GenBank/DDBJ databases">
        <title>Nematode-trapping fungi genome.</title>
        <authorList>
            <person name="Vidal-Diez De Ulzurrun G."/>
        </authorList>
    </citation>
    <scope>NUCLEOTIDE SEQUENCE [LARGE SCALE GENOMIC DNA]</scope>
    <source>
        <strain evidence="1 2">TWF154</strain>
    </source>
</reference>